<dbReference type="Proteomes" id="UP000648257">
    <property type="component" value="Unassembled WGS sequence"/>
</dbReference>
<protein>
    <submittedName>
        <fullName evidence="2">Uncharacterized protein</fullName>
    </submittedName>
</protein>
<proteinExistence type="predicted"/>
<organism evidence="2 3">
    <name type="scientific">Undibacterium seohonense</name>
    <dbReference type="NCBI Taxonomy" id="1344950"/>
    <lineage>
        <taxon>Bacteria</taxon>
        <taxon>Pseudomonadati</taxon>
        <taxon>Pseudomonadota</taxon>
        <taxon>Betaproteobacteria</taxon>
        <taxon>Burkholderiales</taxon>
        <taxon>Oxalobacteraceae</taxon>
        <taxon>Undibacterium</taxon>
    </lineage>
</organism>
<accession>A0ABR6X013</accession>
<feature type="transmembrane region" description="Helical" evidence="1">
    <location>
        <begin position="379"/>
        <end position="397"/>
    </location>
</feature>
<feature type="transmembrane region" description="Helical" evidence="1">
    <location>
        <begin position="100"/>
        <end position="119"/>
    </location>
</feature>
<keyword evidence="1" id="KW-0472">Membrane</keyword>
<reference evidence="2 3" key="1">
    <citation type="submission" date="2020-08" db="EMBL/GenBank/DDBJ databases">
        <title>Novel species isolated from subtropical streams in China.</title>
        <authorList>
            <person name="Lu H."/>
        </authorList>
    </citation>
    <scope>NUCLEOTIDE SEQUENCE [LARGE SCALE GENOMIC DNA]</scope>
    <source>
        <strain evidence="2 3">KACC 16656</strain>
    </source>
</reference>
<feature type="transmembrane region" description="Helical" evidence="1">
    <location>
        <begin position="53"/>
        <end position="71"/>
    </location>
</feature>
<dbReference type="RefSeq" id="WP_186921162.1">
    <property type="nucleotide sequence ID" value="NZ_JACOFW010000002.1"/>
</dbReference>
<feature type="transmembrane region" description="Helical" evidence="1">
    <location>
        <begin position="307"/>
        <end position="329"/>
    </location>
</feature>
<feature type="transmembrane region" description="Helical" evidence="1">
    <location>
        <begin position="349"/>
        <end position="367"/>
    </location>
</feature>
<comment type="caution">
    <text evidence="2">The sequence shown here is derived from an EMBL/GenBank/DDBJ whole genome shotgun (WGS) entry which is preliminary data.</text>
</comment>
<feature type="transmembrane region" description="Helical" evidence="1">
    <location>
        <begin position="228"/>
        <end position="251"/>
    </location>
</feature>
<name>A0ABR6X013_9BURK</name>
<evidence type="ECO:0000313" key="2">
    <source>
        <dbReference type="EMBL" id="MBC3806242.1"/>
    </source>
</evidence>
<sequence length="741" mass="83863">MHTDDATWILFGQNHAKDVVGEWAKEQGRIWAYVSGSLMLYTLKAQGTIWGEVLRLGSFVLFFMSFFFYLSRIAGNRFALLSASIFTAFFAVKWDGSILVTYPLLTWVAATTFIASLYLARQYVQTGRRGFLIFSILLFLFSLFNHEGVTVLFVLLFLSHAIFLNHQFDSSSVVVGVRKLQIRHRGASVFLGFFIASLTYAVLYIAWKHFHPSIYDGHVVTAFDLHRFVTTLFHFSMSGSALFEFFFPYVLAFNDPVSGSSETITYYLTRNLQRSLHQPIAFAACCITLFLFYIAISSKGKEQKTVLSLRGIVLVGLTIAILPIVPVALTAKYQAWVMEGQARAYSHTIFSHFGWSCVYAAGILGLFDYLKNAAVVRKLAMIIVLGFSGLLAAQAFTANDDKAADMRLEARRWKTVEEIVEINRDFFHASKILSPRLNSGSRFTPLWPSYWSDYADAKWNEKISILSVGADLDEQLDNVALHDANYDKIARSFVALMTAAPQHAGEDTRILVYLEHGIRSQTDTYVVHFKNRRGEAQQLRVNQQKLDTQHPHWIVIQRADVIPSSVRLTRLDEKNQIRELCAFHSKVGVKIRISDRHANGNKNEERYFHNAQNRYTGWHSAELNGMWSSQPVAHLSIPHSALKDGDTTLRFEMSTLVSMGAQGETQTVSVQVQNQSLGEWTFLNTDIPKDMLIVVPERLRNQAKGIDLNLLVSKVLSPAKLKMNQDSRDLGVYLHAIEISQ</sequence>
<feature type="transmembrane region" description="Helical" evidence="1">
    <location>
        <begin position="276"/>
        <end position="295"/>
    </location>
</feature>
<feature type="transmembrane region" description="Helical" evidence="1">
    <location>
        <begin position="78"/>
        <end position="94"/>
    </location>
</feature>
<feature type="transmembrane region" description="Helical" evidence="1">
    <location>
        <begin position="184"/>
        <end position="207"/>
    </location>
</feature>
<keyword evidence="1" id="KW-0812">Transmembrane</keyword>
<gene>
    <name evidence="2" type="ORF">H8K52_02645</name>
</gene>
<feature type="transmembrane region" description="Helical" evidence="1">
    <location>
        <begin position="131"/>
        <end position="164"/>
    </location>
</feature>
<keyword evidence="1" id="KW-1133">Transmembrane helix</keyword>
<dbReference type="EMBL" id="JACOFW010000002">
    <property type="protein sequence ID" value="MBC3806242.1"/>
    <property type="molecule type" value="Genomic_DNA"/>
</dbReference>
<evidence type="ECO:0000313" key="3">
    <source>
        <dbReference type="Proteomes" id="UP000648257"/>
    </source>
</evidence>
<keyword evidence="3" id="KW-1185">Reference proteome</keyword>
<evidence type="ECO:0000256" key="1">
    <source>
        <dbReference type="SAM" id="Phobius"/>
    </source>
</evidence>